<protein>
    <submittedName>
        <fullName evidence="1">Uncharacterized protein</fullName>
    </submittedName>
</protein>
<reference evidence="1 2" key="1">
    <citation type="submission" date="2019-03" db="EMBL/GenBank/DDBJ databases">
        <title>Genomic Encyclopedia of Archaeal and Bacterial Type Strains, Phase II (KMG-II): from individual species to whole genera.</title>
        <authorList>
            <person name="Goeker M."/>
        </authorList>
    </citation>
    <scope>NUCLEOTIDE SEQUENCE [LARGE SCALE GENOMIC DNA]</scope>
    <source>
        <strain evidence="1 2">DSM 19034</strain>
    </source>
</reference>
<organism evidence="1 2">
    <name type="scientific">Pedobacter duraquae</name>
    <dbReference type="NCBI Taxonomy" id="425511"/>
    <lineage>
        <taxon>Bacteria</taxon>
        <taxon>Pseudomonadati</taxon>
        <taxon>Bacteroidota</taxon>
        <taxon>Sphingobacteriia</taxon>
        <taxon>Sphingobacteriales</taxon>
        <taxon>Sphingobacteriaceae</taxon>
        <taxon>Pedobacter</taxon>
    </lineage>
</organism>
<name>A0A4R6ISJ9_9SPHI</name>
<dbReference type="EMBL" id="SNWM01000001">
    <property type="protein sequence ID" value="TDO24865.1"/>
    <property type="molecule type" value="Genomic_DNA"/>
</dbReference>
<evidence type="ECO:0000313" key="1">
    <source>
        <dbReference type="EMBL" id="TDO24865.1"/>
    </source>
</evidence>
<accession>A0A4R6ISJ9</accession>
<dbReference type="Proteomes" id="UP000295499">
    <property type="component" value="Unassembled WGS sequence"/>
</dbReference>
<comment type="caution">
    <text evidence="1">The sequence shown here is derived from an EMBL/GenBank/DDBJ whole genome shotgun (WGS) entry which is preliminary data.</text>
</comment>
<keyword evidence="2" id="KW-1185">Reference proteome</keyword>
<proteinExistence type="predicted"/>
<sequence>MKILFILLLISCSTTSPKQLVYICNSGNATKYHYSATCRGLGTCQYKVTKISLEDAKSKGKTLCKWEGN</sequence>
<dbReference type="AlphaFoldDB" id="A0A4R6ISJ9"/>
<gene>
    <name evidence="1" type="ORF">CLV32_1159</name>
</gene>
<evidence type="ECO:0000313" key="2">
    <source>
        <dbReference type="Proteomes" id="UP000295499"/>
    </source>
</evidence>